<evidence type="ECO:0000256" key="1">
    <source>
        <dbReference type="ARBA" id="ARBA00004864"/>
    </source>
</evidence>
<evidence type="ECO:0000259" key="11">
    <source>
        <dbReference type="PROSITE" id="PS51850"/>
    </source>
</evidence>
<keyword evidence="6 9" id="KW-0460">Magnesium</keyword>
<feature type="binding site" evidence="9 10">
    <location>
        <position position="228"/>
    </location>
    <ligand>
        <name>Mg(2+)</name>
        <dbReference type="ChEBI" id="CHEBI:18420"/>
        <label>2</label>
    </ligand>
</feature>
<comment type="catalytic activity">
    <reaction evidence="9">
        <text>(2R,3R)-2,3-dihydroxy-3-methylpentanoate + NADP(+) = (S)-2-ethyl-2-hydroxy-3-oxobutanoate + NADPH + H(+)</text>
        <dbReference type="Rhea" id="RHEA:13493"/>
        <dbReference type="ChEBI" id="CHEBI:15378"/>
        <dbReference type="ChEBI" id="CHEBI:49256"/>
        <dbReference type="ChEBI" id="CHEBI:49258"/>
        <dbReference type="ChEBI" id="CHEBI:57783"/>
        <dbReference type="ChEBI" id="CHEBI:58349"/>
        <dbReference type="EC" id="1.1.1.86"/>
    </reaction>
</comment>
<dbReference type="InterPro" id="IPR014359">
    <property type="entry name" value="KARI_prok"/>
</dbReference>
<comment type="function">
    <text evidence="9">Involved in the biosynthesis of branched-chain amino acids (BCAA). Catalyzes an alkyl-migration followed by a ketol-acid reduction of (S)-2-acetolactate (S2AL) to yield (R)-2,3-dihydroxy-isovalerate. In the isomerase reaction, S2AL is rearranged via a Mg-dependent methyl migration to produce 3-hydroxy-3-methyl-2-ketobutyrate (HMKB). In the reductase reaction, this 2-ketoacid undergoes a metal-dependent reduction by NADPH to yield (R)-2,3-dihydroxy-isovalerate.</text>
</comment>
<name>A0A6J4UVJ9_9BACT</name>
<protein>
    <recommendedName>
        <fullName evidence="9">Ketol-acid reductoisomerase (NADP(+))</fullName>
        <shortName evidence="9">KARI</shortName>
        <ecNumber evidence="9">1.1.1.86</ecNumber>
    </recommendedName>
    <alternativeName>
        <fullName evidence="9">Acetohydroxy-acid isomeroreductase</fullName>
        <shortName evidence="9">AHIR</shortName>
    </alternativeName>
    <alternativeName>
        <fullName evidence="9">Alpha-keto-beta-hydroxylacyl reductoisomerase</fullName>
    </alternativeName>
</protein>
<dbReference type="UniPathway" id="UPA00049">
    <property type="reaction ID" value="UER00060"/>
</dbReference>
<dbReference type="PANTHER" id="PTHR21371">
    <property type="entry name" value="KETOL-ACID REDUCTOISOMERASE, MITOCHONDRIAL"/>
    <property type="match status" value="1"/>
</dbReference>
<keyword evidence="5 9" id="KW-0479">Metal-binding</keyword>
<dbReference type="GO" id="GO:0005829">
    <property type="term" value="C:cytosol"/>
    <property type="evidence" value="ECO:0007669"/>
    <property type="project" value="TreeGrafter"/>
</dbReference>
<dbReference type="NCBIfam" id="NF004017">
    <property type="entry name" value="PRK05479.1"/>
    <property type="match status" value="1"/>
</dbReference>
<dbReference type="GO" id="GO:0016853">
    <property type="term" value="F:isomerase activity"/>
    <property type="evidence" value="ECO:0007669"/>
    <property type="project" value="UniProtKB-KW"/>
</dbReference>
<dbReference type="PROSITE" id="PS51850">
    <property type="entry name" value="KARI_N"/>
    <property type="match status" value="1"/>
</dbReference>
<dbReference type="EC" id="1.1.1.86" evidence="9"/>
<evidence type="ECO:0000256" key="4">
    <source>
        <dbReference type="ARBA" id="ARBA00022605"/>
    </source>
</evidence>
<dbReference type="InterPro" id="IPR008927">
    <property type="entry name" value="6-PGluconate_DH-like_C_sf"/>
</dbReference>
<feature type="binding site" evidence="9 10">
    <location>
        <position position="253"/>
    </location>
    <ligand>
        <name>substrate</name>
    </ligand>
</feature>
<evidence type="ECO:0000256" key="5">
    <source>
        <dbReference type="ARBA" id="ARBA00022723"/>
    </source>
</evidence>
<dbReference type="NCBIfam" id="NF009940">
    <property type="entry name" value="PRK13403.1"/>
    <property type="match status" value="1"/>
</dbReference>
<dbReference type="Pfam" id="PF07991">
    <property type="entry name" value="KARI_N"/>
    <property type="match status" value="1"/>
</dbReference>
<organism evidence="13">
    <name type="scientific">uncultured Thermomicrobiales bacterium</name>
    <dbReference type="NCBI Taxonomy" id="1645740"/>
    <lineage>
        <taxon>Bacteria</taxon>
        <taxon>Pseudomonadati</taxon>
        <taxon>Thermomicrobiota</taxon>
        <taxon>Thermomicrobia</taxon>
        <taxon>Thermomicrobiales</taxon>
        <taxon>environmental samples</taxon>
    </lineage>
</organism>
<dbReference type="GO" id="GO:0009097">
    <property type="term" value="P:isoleucine biosynthetic process"/>
    <property type="evidence" value="ECO:0007669"/>
    <property type="project" value="UniProtKB-UniRule"/>
</dbReference>
<dbReference type="Pfam" id="PF01450">
    <property type="entry name" value="KARI_C"/>
    <property type="match status" value="1"/>
</dbReference>
<feature type="binding site" evidence="9">
    <location>
        <position position="135"/>
    </location>
    <ligand>
        <name>NADP(+)</name>
        <dbReference type="ChEBI" id="CHEBI:58349"/>
    </ligand>
</feature>
<keyword evidence="8 9" id="KW-0100">Branched-chain amino acid biosynthesis</keyword>
<dbReference type="EMBL" id="CADCWI010000093">
    <property type="protein sequence ID" value="CAA9561121.1"/>
    <property type="molecule type" value="Genomic_DNA"/>
</dbReference>
<comment type="cofactor">
    <cofactor evidence="9">
        <name>Mg(2+)</name>
        <dbReference type="ChEBI" id="CHEBI:18420"/>
    </cofactor>
    <text evidence="9">Binds 2 magnesium ions per subunit.</text>
</comment>
<evidence type="ECO:0000256" key="8">
    <source>
        <dbReference type="ARBA" id="ARBA00023304"/>
    </source>
</evidence>
<gene>
    <name evidence="9" type="primary">ilvC</name>
    <name evidence="13" type="ORF">AVDCRST_MAG43-1782</name>
</gene>
<comment type="pathway">
    <text evidence="1 9">Amino-acid biosynthesis; L-valine biosynthesis; L-valine from pyruvate: step 2/4.</text>
</comment>
<dbReference type="InterPro" id="IPR036291">
    <property type="entry name" value="NAD(P)-bd_dom_sf"/>
</dbReference>
<sequence>MPAVIYYESDATLGPLQDKTVAVIGYGAQGHAHALNLRDSGLSVIVGLHEGSKSRDKALAEGLRVEPVAEAAKAADVVMLLVPDHIQKSVYETDIAPHLTDAKTLMFAHGFAIHFGQIEPPADVAVAMIAPKAPGQRVRELFQEGVGVPALIAIHQDPRGTAKDIALAYARGIGSLSAGVLETTFREETETDLFGEQAVLCGGVAALITAGFETLVEAGYEPESAYFECLHEMKLIVDLIYEGGLTHMREVVSDTAEFGDYYAGPRIINDNVKMAMKELLGRIQDGSFAQEWIAENESGRKRFLELRAAGSTHEIERVGGELRGMMPWLKTGKAAREAATAARR</sequence>
<evidence type="ECO:0000313" key="13">
    <source>
        <dbReference type="EMBL" id="CAA9561121.1"/>
    </source>
</evidence>
<keyword evidence="9" id="KW-0521">NADP</keyword>
<evidence type="ECO:0000256" key="9">
    <source>
        <dbReference type="HAMAP-Rule" id="MF_00435"/>
    </source>
</evidence>
<feature type="binding site" evidence="9">
    <location>
        <begin position="26"/>
        <end position="29"/>
    </location>
    <ligand>
        <name>NADP(+)</name>
        <dbReference type="ChEBI" id="CHEBI:58349"/>
    </ligand>
</feature>
<feature type="domain" description="KARI N-terminal Rossmann" evidence="11">
    <location>
        <begin position="1"/>
        <end position="183"/>
    </location>
</feature>
<evidence type="ECO:0000259" key="12">
    <source>
        <dbReference type="PROSITE" id="PS51851"/>
    </source>
</evidence>
<feature type="binding site" evidence="9 10">
    <location>
        <position position="232"/>
    </location>
    <ligand>
        <name>Mg(2+)</name>
        <dbReference type="ChEBI" id="CHEBI:18420"/>
        <label>2</label>
    </ligand>
</feature>
<evidence type="ECO:0000256" key="2">
    <source>
        <dbReference type="ARBA" id="ARBA00004885"/>
    </source>
</evidence>
<dbReference type="FunFam" id="3.40.50.720:FF:000023">
    <property type="entry name" value="Ketol-acid reductoisomerase (NADP(+))"/>
    <property type="match status" value="1"/>
</dbReference>
<dbReference type="AlphaFoldDB" id="A0A6J4UVJ9"/>
<dbReference type="PROSITE" id="PS51851">
    <property type="entry name" value="KARI_C"/>
    <property type="match status" value="1"/>
</dbReference>
<dbReference type="InterPro" id="IPR013116">
    <property type="entry name" value="KARI_N"/>
</dbReference>
<evidence type="ECO:0000256" key="3">
    <source>
        <dbReference type="ARBA" id="ARBA00010318"/>
    </source>
</evidence>
<dbReference type="GO" id="GO:0004455">
    <property type="term" value="F:ketol-acid reductoisomerase activity"/>
    <property type="evidence" value="ECO:0007669"/>
    <property type="project" value="UniProtKB-UniRule"/>
</dbReference>
<feature type="binding site" evidence="9 10">
    <location>
        <position position="192"/>
    </location>
    <ligand>
        <name>Mg(2+)</name>
        <dbReference type="ChEBI" id="CHEBI:18420"/>
        <label>1</label>
    </ligand>
</feature>
<evidence type="ECO:0000256" key="10">
    <source>
        <dbReference type="PROSITE-ProRule" id="PRU01198"/>
    </source>
</evidence>
<keyword evidence="13" id="KW-0413">Isomerase</keyword>
<feature type="binding site" evidence="9 10">
    <location>
        <position position="192"/>
    </location>
    <ligand>
        <name>Mg(2+)</name>
        <dbReference type="ChEBI" id="CHEBI:18420"/>
        <label>2</label>
    </ligand>
</feature>
<dbReference type="InterPro" id="IPR013023">
    <property type="entry name" value="KARI"/>
</dbReference>
<keyword evidence="4 9" id="KW-0028">Amino-acid biosynthesis</keyword>
<comment type="pathway">
    <text evidence="2 9">Amino-acid biosynthesis; L-isoleucine biosynthesis; L-isoleucine from 2-oxobutanoate: step 2/4.</text>
</comment>
<evidence type="ECO:0000256" key="7">
    <source>
        <dbReference type="ARBA" id="ARBA00023002"/>
    </source>
</evidence>
<dbReference type="GO" id="GO:0000287">
    <property type="term" value="F:magnesium ion binding"/>
    <property type="evidence" value="ECO:0007669"/>
    <property type="project" value="UniProtKB-UniRule"/>
</dbReference>
<comment type="caution">
    <text evidence="9">Lacks conserved residue(s) required for the propagation of feature annotation.</text>
</comment>
<keyword evidence="7 9" id="KW-0560">Oxidoreductase</keyword>
<dbReference type="PANTHER" id="PTHR21371:SF1">
    <property type="entry name" value="KETOL-ACID REDUCTOISOMERASE, MITOCHONDRIAL"/>
    <property type="match status" value="1"/>
</dbReference>
<dbReference type="HAMAP" id="MF_00435">
    <property type="entry name" value="IlvC"/>
    <property type="match status" value="1"/>
</dbReference>
<feature type="active site" evidence="9">
    <location>
        <position position="109"/>
    </location>
</feature>
<dbReference type="SUPFAM" id="SSF48179">
    <property type="entry name" value="6-phosphogluconate dehydrogenase C-terminal domain-like"/>
    <property type="match status" value="1"/>
</dbReference>
<dbReference type="GO" id="GO:0050661">
    <property type="term" value="F:NADP binding"/>
    <property type="evidence" value="ECO:0007669"/>
    <property type="project" value="InterPro"/>
</dbReference>
<dbReference type="SUPFAM" id="SSF51735">
    <property type="entry name" value="NAD(P)-binding Rossmann-fold domains"/>
    <property type="match status" value="1"/>
</dbReference>
<proteinExistence type="inferred from homology"/>
<dbReference type="PIRSF" id="PIRSF000116">
    <property type="entry name" value="IlvC_gammaproteo"/>
    <property type="match status" value="1"/>
</dbReference>
<comment type="catalytic activity">
    <reaction evidence="9">
        <text>(2R)-2,3-dihydroxy-3-methylbutanoate + NADP(+) = (2S)-2-acetolactate + NADPH + H(+)</text>
        <dbReference type="Rhea" id="RHEA:22068"/>
        <dbReference type="ChEBI" id="CHEBI:15378"/>
        <dbReference type="ChEBI" id="CHEBI:49072"/>
        <dbReference type="ChEBI" id="CHEBI:57783"/>
        <dbReference type="ChEBI" id="CHEBI:58349"/>
        <dbReference type="ChEBI" id="CHEBI:58476"/>
        <dbReference type="EC" id="1.1.1.86"/>
    </reaction>
</comment>
<dbReference type="UniPathway" id="UPA00047">
    <property type="reaction ID" value="UER00056"/>
</dbReference>
<dbReference type="Gene3D" id="6.10.240.10">
    <property type="match status" value="1"/>
</dbReference>
<feature type="binding site" evidence="9">
    <location>
        <position position="52"/>
    </location>
    <ligand>
        <name>NADP(+)</name>
        <dbReference type="ChEBI" id="CHEBI:58349"/>
    </ligand>
</feature>
<accession>A0A6J4UVJ9</accession>
<feature type="domain" description="KARI C-terminal knotted" evidence="12">
    <location>
        <begin position="184"/>
        <end position="329"/>
    </location>
</feature>
<reference evidence="13" key="1">
    <citation type="submission" date="2020-02" db="EMBL/GenBank/DDBJ databases">
        <authorList>
            <person name="Meier V. D."/>
        </authorList>
    </citation>
    <scope>NUCLEOTIDE SEQUENCE</scope>
    <source>
        <strain evidence="13">AVDCRST_MAG43</strain>
    </source>
</reference>
<dbReference type="Gene3D" id="3.40.50.720">
    <property type="entry name" value="NAD(P)-binding Rossmann-like Domain"/>
    <property type="match status" value="1"/>
</dbReference>
<dbReference type="GO" id="GO:0009099">
    <property type="term" value="P:L-valine biosynthetic process"/>
    <property type="evidence" value="ECO:0007669"/>
    <property type="project" value="UniProtKB-UniRule"/>
</dbReference>
<dbReference type="InterPro" id="IPR000506">
    <property type="entry name" value="KARI_C"/>
</dbReference>
<feature type="binding site" evidence="9 10">
    <location>
        <position position="196"/>
    </location>
    <ligand>
        <name>Mg(2+)</name>
        <dbReference type="ChEBI" id="CHEBI:18420"/>
        <label>1</label>
    </ligand>
</feature>
<dbReference type="NCBIfam" id="TIGR00465">
    <property type="entry name" value="ilvC"/>
    <property type="match status" value="1"/>
</dbReference>
<feature type="binding site" evidence="9">
    <location>
        <position position="54"/>
    </location>
    <ligand>
        <name>NADP(+)</name>
        <dbReference type="ChEBI" id="CHEBI:58349"/>
    </ligand>
</feature>
<evidence type="ECO:0000256" key="6">
    <source>
        <dbReference type="ARBA" id="ARBA00022842"/>
    </source>
</evidence>
<comment type="similarity">
    <text evidence="3 9 10">Belongs to the ketol-acid reductoisomerase family.</text>
</comment>